<evidence type="ECO:0000313" key="1">
    <source>
        <dbReference type="EMBL" id="MBW31061.1"/>
    </source>
</evidence>
<dbReference type="AlphaFoldDB" id="A0A2M3ZR90"/>
<proteinExistence type="predicted"/>
<accession>A0A2M3ZR90</accession>
<organism evidence="1">
    <name type="scientific">Anopheles braziliensis</name>
    <dbReference type="NCBI Taxonomy" id="58242"/>
    <lineage>
        <taxon>Eukaryota</taxon>
        <taxon>Metazoa</taxon>
        <taxon>Ecdysozoa</taxon>
        <taxon>Arthropoda</taxon>
        <taxon>Hexapoda</taxon>
        <taxon>Insecta</taxon>
        <taxon>Pterygota</taxon>
        <taxon>Neoptera</taxon>
        <taxon>Endopterygota</taxon>
        <taxon>Diptera</taxon>
        <taxon>Nematocera</taxon>
        <taxon>Culicoidea</taxon>
        <taxon>Culicidae</taxon>
        <taxon>Anophelinae</taxon>
        <taxon>Anopheles</taxon>
    </lineage>
</organism>
<dbReference type="EMBL" id="GGFM01010310">
    <property type="protein sequence ID" value="MBW31061.1"/>
    <property type="molecule type" value="Transcribed_RNA"/>
</dbReference>
<reference evidence="1" key="1">
    <citation type="submission" date="2018-01" db="EMBL/GenBank/DDBJ databases">
        <title>An insight into the sialome of Amazonian anophelines.</title>
        <authorList>
            <person name="Ribeiro J.M."/>
            <person name="Scarpassa V."/>
            <person name="Calvo E."/>
        </authorList>
    </citation>
    <scope>NUCLEOTIDE SEQUENCE</scope>
    <source>
        <tissue evidence="1">Salivary glands</tissue>
    </source>
</reference>
<protein>
    <submittedName>
        <fullName evidence="1">Putative secreted peptide</fullName>
    </submittedName>
</protein>
<name>A0A2M3ZR90_9DIPT</name>
<sequence length="71" mass="8222">MAITVLLGLVQTTAFDLRFFDQVGACFRADHVTILSRERSTITGSFTIDRNVLRSYRRMFDPPFYTLTTDR</sequence>